<comment type="subcellular location">
    <subcellularLocation>
        <location evidence="1">Membrane</location>
        <topology evidence="1">Peripheral membrane protein</topology>
    </subcellularLocation>
</comment>
<feature type="compositionally biased region" description="Polar residues" evidence="6">
    <location>
        <begin position="413"/>
        <end position="436"/>
    </location>
</feature>
<keyword evidence="4" id="KW-0653">Protein transport</keyword>
<reference evidence="9" key="1">
    <citation type="submission" date="2021-01" db="UniProtKB">
        <authorList>
            <consortium name="EnsemblPlants"/>
        </authorList>
    </citation>
    <scope>IDENTIFICATION</scope>
</reference>
<keyword evidence="10" id="KW-1185">Reference proteome</keyword>
<feature type="region of interest" description="Disordered" evidence="6">
    <location>
        <begin position="653"/>
        <end position="679"/>
    </location>
</feature>
<dbReference type="Gramene" id="Kaladp0061s0070.1.v1.1">
    <property type="protein sequence ID" value="Kaladp0061s0070.1.v1.1"/>
    <property type="gene ID" value="Kaladp0061s0070.v1.1"/>
</dbReference>
<dbReference type="GO" id="GO:0043328">
    <property type="term" value="P:protein transport to vacuole involved in ubiquitin-dependent protein catabolic process via the multivesicular body sorting pathway"/>
    <property type="evidence" value="ECO:0007669"/>
    <property type="project" value="InterPro"/>
</dbReference>
<dbReference type="PROSITE" id="PS50909">
    <property type="entry name" value="GAT"/>
    <property type="match status" value="1"/>
</dbReference>
<dbReference type="OMA" id="CDKVTTN"/>
<accession>A0A7N1A017</accession>
<dbReference type="GO" id="GO:0005737">
    <property type="term" value="C:cytoplasm"/>
    <property type="evidence" value="ECO:0007669"/>
    <property type="project" value="UniProtKB-ARBA"/>
</dbReference>
<feature type="region of interest" description="Disordered" evidence="6">
    <location>
        <begin position="345"/>
        <end position="382"/>
    </location>
</feature>
<sequence length="679" mass="74542">MMSSSSTSSSAAVRVDKATSDLLIGPDWTMNMEICDSINSNHWQAKDVVKAVKKRLQHRSSTVQILALTLLETMVKNCGDYVHFQIVDRNILQDMVKIVRKKADTNVRNKILDLLDSWQEAFGGPGGKYPQYYWTYEELKRSGVQFPKRSRDAAPIFTPPVTHPPISHTQPSYGMPSNASTRLEEAMASEMESLSLSSLDAMGRVAKLLTDMLQAVNPNDREAVKDEVIHDLADQCRSNQKRLMQMLTSTGDEELLASGLELNDNLQSVLAKHDAIASGLPLLMHNQIADMSSQSTDAGASTVRDQDKVPELASSLNSIVPVGSNVSTQVEDVDDEEDDFAQLARRHSKHQNTRSMENLSSSSIVTAHGPPSPETALSPSTSNALVLADPPPLVSTTKEQDMIDILSLALTTSPHSPAPPAQSTLETPVSPTTTEVHPNGFQAYPGQLTYNNYIAPWAQPQPQTQSQLQSHPQQFYPQNNFQQQQQQGLSLSTQHLPSQPAQPHHLQQQQYAQMRPPQLQHSQQQSPQSHHTLSQRQPMYPQTAQSQALQQLPSSHYPQYSRGYIPPPWAATPGYYSNRGPVFSNNSPHNFGTSSYTPTQPTRPQQYNTGSSVHGDPRMSSSSVTTAPAVGQKPFIPSYRLFEDLAVFGHSDGRVKEKSSSGSLSLSGGPGQGMVDGNK</sequence>
<feature type="compositionally biased region" description="Polar residues" evidence="6">
    <location>
        <begin position="353"/>
        <end position="365"/>
    </location>
</feature>
<feature type="region of interest" description="Disordered" evidence="6">
    <location>
        <begin position="413"/>
        <end position="444"/>
    </location>
</feature>
<dbReference type="PANTHER" id="PTHR45898:SF2">
    <property type="entry name" value="TOM1-LIKE PROTEIN 6"/>
    <property type="match status" value="1"/>
</dbReference>
<dbReference type="EnsemblPlants" id="Kaladp0061s0070.1.v1.1">
    <property type="protein sequence ID" value="Kaladp0061s0070.1.v1.1"/>
    <property type="gene ID" value="Kaladp0061s0070.v1.1"/>
</dbReference>
<evidence type="ECO:0000259" key="7">
    <source>
        <dbReference type="PROSITE" id="PS50179"/>
    </source>
</evidence>
<comment type="similarity">
    <text evidence="2">Belongs to the TOM1 family.</text>
</comment>
<dbReference type="SUPFAM" id="SSF89009">
    <property type="entry name" value="GAT-like domain"/>
    <property type="match status" value="1"/>
</dbReference>
<evidence type="ECO:0000259" key="8">
    <source>
        <dbReference type="PROSITE" id="PS50909"/>
    </source>
</evidence>
<dbReference type="AlphaFoldDB" id="A0A7N1A017"/>
<dbReference type="SUPFAM" id="SSF48464">
    <property type="entry name" value="ENTH/VHS domain"/>
    <property type="match status" value="1"/>
</dbReference>
<dbReference type="GO" id="GO:0043130">
    <property type="term" value="F:ubiquitin binding"/>
    <property type="evidence" value="ECO:0007669"/>
    <property type="project" value="InterPro"/>
</dbReference>
<dbReference type="InterPro" id="IPR008942">
    <property type="entry name" value="ENTH_VHS"/>
</dbReference>
<dbReference type="FunFam" id="1.25.40.90:FF:000028">
    <property type="entry name" value="TOM1-like protein 2"/>
    <property type="match status" value="1"/>
</dbReference>
<keyword evidence="5" id="KW-0472">Membrane</keyword>
<dbReference type="CDD" id="cd14231">
    <property type="entry name" value="GAT_GGA-like_plant"/>
    <property type="match status" value="1"/>
</dbReference>
<dbReference type="GO" id="GO:0016020">
    <property type="term" value="C:membrane"/>
    <property type="evidence" value="ECO:0007669"/>
    <property type="project" value="UniProtKB-SubCell"/>
</dbReference>
<feature type="region of interest" description="Disordered" evidence="6">
    <location>
        <begin position="480"/>
        <end position="552"/>
    </location>
</feature>
<dbReference type="Gene3D" id="1.20.58.160">
    <property type="match status" value="1"/>
</dbReference>
<dbReference type="PANTHER" id="PTHR45898">
    <property type="entry name" value="TOM1-LIKE PROTEIN"/>
    <property type="match status" value="1"/>
</dbReference>
<evidence type="ECO:0000256" key="5">
    <source>
        <dbReference type="ARBA" id="ARBA00023136"/>
    </source>
</evidence>
<protein>
    <submittedName>
        <fullName evidence="9">Uncharacterized protein</fullName>
    </submittedName>
</protein>
<dbReference type="Pfam" id="PF03127">
    <property type="entry name" value="GAT"/>
    <property type="match status" value="1"/>
</dbReference>
<evidence type="ECO:0000256" key="4">
    <source>
        <dbReference type="ARBA" id="ARBA00022927"/>
    </source>
</evidence>
<proteinExistence type="inferred from homology"/>
<organism evidence="9 10">
    <name type="scientific">Kalanchoe fedtschenkoi</name>
    <name type="common">Lavender scallops</name>
    <name type="synonym">South American air plant</name>
    <dbReference type="NCBI Taxonomy" id="63787"/>
    <lineage>
        <taxon>Eukaryota</taxon>
        <taxon>Viridiplantae</taxon>
        <taxon>Streptophyta</taxon>
        <taxon>Embryophyta</taxon>
        <taxon>Tracheophyta</taxon>
        <taxon>Spermatophyta</taxon>
        <taxon>Magnoliopsida</taxon>
        <taxon>eudicotyledons</taxon>
        <taxon>Gunneridae</taxon>
        <taxon>Pentapetalae</taxon>
        <taxon>Saxifragales</taxon>
        <taxon>Crassulaceae</taxon>
        <taxon>Kalanchoe</taxon>
    </lineage>
</organism>
<feature type="domain" description="VHS" evidence="7">
    <location>
        <begin position="18"/>
        <end position="147"/>
    </location>
</feature>
<dbReference type="GO" id="GO:0035091">
    <property type="term" value="F:phosphatidylinositol binding"/>
    <property type="evidence" value="ECO:0007669"/>
    <property type="project" value="InterPro"/>
</dbReference>
<evidence type="ECO:0000256" key="2">
    <source>
        <dbReference type="ARBA" id="ARBA00007708"/>
    </source>
</evidence>
<feature type="region of interest" description="Disordered" evidence="6">
    <location>
        <begin position="581"/>
        <end position="628"/>
    </location>
</feature>
<evidence type="ECO:0000313" key="10">
    <source>
        <dbReference type="Proteomes" id="UP000594263"/>
    </source>
</evidence>
<dbReference type="InterPro" id="IPR044836">
    <property type="entry name" value="TOL_plant"/>
</dbReference>
<dbReference type="PROSITE" id="PS50179">
    <property type="entry name" value="VHS"/>
    <property type="match status" value="1"/>
</dbReference>
<keyword evidence="3" id="KW-0813">Transport</keyword>
<dbReference type="InterPro" id="IPR002014">
    <property type="entry name" value="VHS_dom"/>
</dbReference>
<dbReference type="InterPro" id="IPR038425">
    <property type="entry name" value="GAT_sf"/>
</dbReference>
<evidence type="ECO:0000256" key="3">
    <source>
        <dbReference type="ARBA" id="ARBA00022448"/>
    </source>
</evidence>
<evidence type="ECO:0000256" key="6">
    <source>
        <dbReference type="SAM" id="MobiDB-lite"/>
    </source>
</evidence>
<feature type="compositionally biased region" description="Low complexity" evidence="6">
    <location>
        <begin position="494"/>
        <end position="552"/>
    </location>
</feature>
<name>A0A7N1A017_KALFE</name>
<feature type="compositionally biased region" description="Gly residues" evidence="6">
    <location>
        <begin position="668"/>
        <end position="679"/>
    </location>
</feature>
<feature type="domain" description="GAT" evidence="8">
    <location>
        <begin position="190"/>
        <end position="278"/>
    </location>
</feature>
<dbReference type="InterPro" id="IPR004152">
    <property type="entry name" value="GAT_dom"/>
</dbReference>
<dbReference type="Gene3D" id="1.25.40.90">
    <property type="match status" value="1"/>
</dbReference>
<dbReference type="Pfam" id="PF00790">
    <property type="entry name" value="VHS"/>
    <property type="match status" value="1"/>
</dbReference>
<evidence type="ECO:0000256" key="1">
    <source>
        <dbReference type="ARBA" id="ARBA00004170"/>
    </source>
</evidence>
<feature type="compositionally biased region" description="Polar residues" evidence="6">
    <location>
        <begin position="583"/>
        <end position="612"/>
    </location>
</feature>
<evidence type="ECO:0000313" key="9">
    <source>
        <dbReference type="EnsemblPlants" id="Kaladp0061s0070.1.v1.1"/>
    </source>
</evidence>
<dbReference type="CDD" id="cd03561">
    <property type="entry name" value="VHS"/>
    <property type="match status" value="1"/>
</dbReference>
<dbReference type="SMART" id="SM00288">
    <property type="entry name" value="VHS"/>
    <property type="match status" value="1"/>
</dbReference>
<dbReference type="Proteomes" id="UP000594263">
    <property type="component" value="Unplaced"/>
</dbReference>